<gene>
    <name evidence="4" type="primary">dpaL</name>
    <name evidence="4" type="ORF">RCG21_09995</name>
</gene>
<dbReference type="GO" id="GO:0030170">
    <property type="term" value="F:pyridoxal phosphate binding"/>
    <property type="evidence" value="ECO:0007669"/>
    <property type="project" value="InterPro"/>
</dbReference>
<feature type="domain" description="Tryptophan synthase beta chain-like PALP" evidence="3">
    <location>
        <begin position="45"/>
        <end position="358"/>
    </location>
</feature>
<sequence>MVNLTEIKYIVNENARKADMEKASVEFINSEVVEKVRNFHKSFPEYQVTPLHSLDKLSKQLEVGNIWVKDESYRFGLNAFKVLGGSFAVGKYLAKKLNVDISELSFEKLRSKEVKEKIEDITFVTATDGNHGRGIAWAASQLGQKSVVLMPKGSSEIRLNNIRKEGAEASITDLNYDDTVRLASQKAEENGWVLVQDTAWDGYEEIPTWIMQGYGTILDEAVEQIGEAGDDRPTHVFLQAGVGSFAGSMLGYLAGKFGDQRPITVIVEPDKAACLYKSMNIGDGQPHSVTGALNTIMAGLACGEPSTTSWGVLKDYAEAFISCPDYVAARGMRILANPLGSDPQIVSGESGAVGLGLVSLLAENKMLNVMKEMLKLNQDSKILIISTEGDTDPEHYRKVVWDGAYPSA</sequence>
<evidence type="ECO:0000313" key="4">
    <source>
        <dbReference type="EMBL" id="MDQ6596677.1"/>
    </source>
</evidence>
<evidence type="ECO:0000259" key="3">
    <source>
        <dbReference type="Pfam" id="PF00291"/>
    </source>
</evidence>
<dbReference type="SUPFAM" id="SSF53686">
    <property type="entry name" value="Tryptophan synthase beta subunit-like PLP-dependent enzymes"/>
    <property type="match status" value="1"/>
</dbReference>
<dbReference type="InterPro" id="IPR001926">
    <property type="entry name" value="TrpB-like_PALP"/>
</dbReference>
<dbReference type="FunFam" id="3.40.50.1100:FF:000033">
    <property type="entry name" value="Diaminopropionate ammonia-lyase"/>
    <property type="match status" value="1"/>
</dbReference>
<evidence type="ECO:0000256" key="1">
    <source>
        <dbReference type="ARBA" id="ARBA00001933"/>
    </source>
</evidence>
<dbReference type="NCBIfam" id="NF006058">
    <property type="entry name" value="PRK08206.1"/>
    <property type="match status" value="1"/>
</dbReference>
<dbReference type="InterPro" id="IPR036052">
    <property type="entry name" value="TrpB-like_PALP_sf"/>
</dbReference>
<dbReference type="GO" id="GO:0008838">
    <property type="term" value="F:diaminopropionate ammonia-lyase activity"/>
    <property type="evidence" value="ECO:0007669"/>
    <property type="project" value="UniProtKB-EC"/>
</dbReference>
<accession>A0AA90QX40</accession>
<dbReference type="Pfam" id="PF00291">
    <property type="entry name" value="PALP"/>
    <property type="match status" value="1"/>
</dbReference>
<dbReference type="CDD" id="cd00640">
    <property type="entry name" value="Trp-synth-beta_II"/>
    <property type="match status" value="1"/>
</dbReference>
<comment type="caution">
    <text evidence="4">The sequence shown here is derived from an EMBL/GenBank/DDBJ whole genome shotgun (WGS) entry which is preliminary data.</text>
</comment>
<dbReference type="NCBIfam" id="TIGR03528">
    <property type="entry name" value="2_3_DAP_am_ly"/>
    <property type="match status" value="1"/>
</dbReference>
<evidence type="ECO:0000256" key="2">
    <source>
        <dbReference type="ARBA" id="ARBA00022898"/>
    </source>
</evidence>
<dbReference type="Gene3D" id="3.40.50.1100">
    <property type="match status" value="3"/>
</dbReference>
<dbReference type="GO" id="GO:1901605">
    <property type="term" value="P:alpha-amino acid metabolic process"/>
    <property type="evidence" value="ECO:0007669"/>
    <property type="project" value="UniProtKB-ARBA"/>
</dbReference>
<dbReference type="InterPro" id="IPR010081">
    <property type="entry name" value="DiNH2opropionate_NH3_lyase"/>
</dbReference>
<dbReference type="PANTHER" id="PTHR42937:SF1">
    <property type="entry name" value="DIAMINOPROPIONATE AMMONIA-LYASE"/>
    <property type="match status" value="1"/>
</dbReference>
<name>A0AA90QX40_9BACI</name>
<organism evidence="4 5">
    <name type="scientific">Bacillus salipaludis</name>
    <dbReference type="NCBI Taxonomy" id="2547811"/>
    <lineage>
        <taxon>Bacteria</taxon>
        <taxon>Bacillati</taxon>
        <taxon>Bacillota</taxon>
        <taxon>Bacilli</taxon>
        <taxon>Bacillales</taxon>
        <taxon>Bacillaceae</taxon>
        <taxon>Bacillus</taxon>
    </lineage>
</organism>
<dbReference type="NCBIfam" id="TIGR01747">
    <property type="entry name" value="diampropi_NH3ly"/>
    <property type="match status" value="1"/>
</dbReference>
<dbReference type="AlphaFoldDB" id="A0AA90QX40"/>
<evidence type="ECO:0000313" key="5">
    <source>
        <dbReference type="Proteomes" id="UP001178888"/>
    </source>
</evidence>
<dbReference type="EC" id="4.3.1.15" evidence="4"/>
<dbReference type="InterPro" id="IPR019871">
    <property type="entry name" value="DiNH2propionate_NH3-lyase_sub"/>
</dbReference>
<keyword evidence="4" id="KW-0456">Lyase</keyword>
<protein>
    <submittedName>
        <fullName evidence="4">Diaminopropionate ammonia-lyase</fullName>
        <ecNumber evidence="4">4.3.1.15</ecNumber>
    </submittedName>
</protein>
<comment type="cofactor">
    <cofactor evidence="1">
        <name>pyridoxal 5'-phosphate</name>
        <dbReference type="ChEBI" id="CHEBI:597326"/>
    </cofactor>
</comment>
<keyword evidence="2" id="KW-0663">Pyridoxal phosphate</keyword>
<dbReference type="PANTHER" id="PTHR42937">
    <property type="match status" value="1"/>
</dbReference>
<reference evidence="4" key="1">
    <citation type="submission" date="2023-08" db="EMBL/GenBank/DDBJ databases">
        <title>Nitrogen cycling bacteria in agricultural field soils.</title>
        <authorList>
            <person name="Jang J."/>
        </authorList>
    </citation>
    <scope>NUCLEOTIDE SEQUENCE</scope>
    <source>
        <strain evidence="4">PS3-36</strain>
    </source>
</reference>
<dbReference type="RefSeq" id="WP_308913116.1">
    <property type="nucleotide sequence ID" value="NZ_JAVGVR010000001.1"/>
</dbReference>
<proteinExistence type="predicted"/>
<keyword evidence="5" id="KW-1185">Reference proteome</keyword>
<dbReference type="EMBL" id="JAVGVR010000001">
    <property type="protein sequence ID" value="MDQ6596677.1"/>
    <property type="molecule type" value="Genomic_DNA"/>
</dbReference>
<dbReference type="Proteomes" id="UP001178888">
    <property type="component" value="Unassembled WGS sequence"/>
</dbReference>